<dbReference type="PRINTS" id="PR00080">
    <property type="entry name" value="SDRFAMILY"/>
</dbReference>
<name>A0A7W3P577_9ACTN</name>
<comment type="similarity">
    <text evidence="1">Belongs to the short-chain dehydrogenases/reductases (SDR) family.</text>
</comment>
<dbReference type="SUPFAM" id="SSF51735">
    <property type="entry name" value="NAD(P)-binding Rossmann-fold domains"/>
    <property type="match status" value="1"/>
</dbReference>
<evidence type="ECO:0000256" key="1">
    <source>
        <dbReference type="ARBA" id="ARBA00006484"/>
    </source>
</evidence>
<dbReference type="GO" id="GO:0016491">
    <property type="term" value="F:oxidoreductase activity"/>
    <property type="evidence" value="ECO:0007669"/>
    <property type="project" value="UniProtKB-KW"/>
</dbReference>
<dbReference type="PRINTS" id="PR00081">
    <property type="entry name" value="GDHRDH"/>
</dbReference>
<dbReference type="Gene3D" id="3.40.50.720">
    <property type="entry name" value="NAD(P)-binding Rossmann-like Domain"/>
    <property type="match status" value="1"/>
</dbReference>
<dbReference type="RefSeq" id="WP_182559172.1">
    <property type="nucleotide sequence ID" value="NZ_JACGWT010000002.1"/>
</dbReference>
<dbReference type="PANTHER" id="PTHR43639">
    <property type="entry name" value="OXIDOREDUCTASE, SHORT-CHAIN DEHYDROGENASE/REDUCTASE FAMILY (AFU_ORTHOLOGUE AFUA_5G02870)"/>
    <property type="match status" value="1"/>
</dbReference>
<protein>
    <submittedName>
        <fullName evidence="3">NAD(P)-dependent dehydrogenase (Short-subunit alcohol dehydrogenase family)</fullName>
    </submittedName>
</protein>
<dbReference type="AlphaFoldDB" id="A0A7W3P577"/>
<keyword evidence="4" id="KW-1185">Reference proteome</keyword>
<dbReference type="PANTHER" id="PTHR43639:SF1">
    <property type="entry name" value="SHORT-CHAIN DEHYDROGENASE_REDUCTASE FAMILY PROTEIN"/>
    <property type="match status" value="1"/>
</dbReference>
<sequence length="253" mass="25739">MSGVLSGKRVLITGASQGIGAQVADAFAAAGARLVLSARDETALAARRDDLASRHGGEAVVVAADLAEPDAAELLAERAWAAFDGLDVLVNNAGLSYPETVEQLTATALDATLAVNLRAPALLAARVGTRMADAGGGSIITMASAAGVRPLHEHYAYCLTKAGLIMATNVLALELGGRGVRANSLCPTVVLTAMGQQVWGDHPDKAAPMLAKIPLGRFAEPHEVSDAALWLASDASSMVTGVTLPVDGGLLLS</sequence>
<evidence type="ECO:0000313" key="3">
    <source>
        <dbReference type="EMBL" id="MBA8793572.1"/>
    </source>
</evidence>
<accession>A0A7W3P577</accession>
<reference evidence="3 4" key="1">
    <citation type="submission" date="2020-07" db="EMBL/GenBank/DDBJ databases">
        <title>Sequencing the genomes of 1000 actinobacteria strains.</title>
        <authorList>
            <person name="Klenk H.-P."/>
        </authorList>
    </citation>
    <scope>NUCLEOTIDE SEQUENCE [LARGE SCALE GENOMIC DNA]</scope>
    <source>
        <strain evidence="3 4">DSM 100723</strain>
    </source>
</reference>
<dbReference type="Pfam" id="PF13561">
    <property type="entry name" value="adh_short_C2"/>
    <property type="match status" value="1"/>
</dbReference>
<dbReference type="InterPro" id="IPR002347">
    <property type="entry name" value="SDR_fam"/>
</dbReference>
<dbReference type="FunFam" id="3.40.50.720:FF:000084">
    <property type="entry name" value="Short-chain dehydrogenase reductase"/>
    <property type="match status" value="1"/>
</dbReference>
<dbReference type="EMBL" id="JACGWT010000002">
    <property type="protein sequence ID" value="MBA8793572.1"/>
    <property type="molecule type" value="Genomic_DNA"/>
</dbReference>
<dbReference type="InterPro" id="IPR036291">
    <property type="entry name" value="NAD(P)-bd_dom_sf"/>
</dbReference>
<dbReference type="Proteomes" id="UP000523079">
    <property type="component" value="Unassembled WGS sequence"/>
</dbReference>
<organism evidence="3 4">
    <name type="scientific">Microlunatus kandeliicorticis</name>
    <dbReference type="NCBI Taxonomy" id="1759536"/>
    <lineage>
        <taxon>Bacteria</taxon>
        <taxon>Bacillati</taxon>
        <taxon>Actinomycetota</taxon>
        <taxon>Actinomycetes</taxon>
        <taxon>Propionibacteriales</taxon>
        <taxon>Propionibacteriaceae</taxon>
        <taxon>Microlunatus</taxon>
    </lineage>
</organism>
<comment type="caution">
    <text evidence="3">The sequence shown here is derived from an EMBL/GenBank/DDBJ whole genome shotgun (WGS) entry which is preliminary data.</text>
</comment>
<keyword evidence="2" id="KW-0560">Oxidoreductase</keyword>
<evidence type="ECO:0000313" key="4">
    <source>
        <dbReference type="Proteomes" id="UP000523079"/>
    </source>
</evidence>
<dbReference type="NCBIfam" id="NF005559">
    <property type="entry name" value="PRK07231.1"/>
    <property type="match status" value="1"/>
</dbReference>
<proteinExistence type="inferred from homology"/>
<gene>
    <name evidence="3" type="ORF">FHX74_001177</name>
</gene>
<evidence type="ECO:0000256" key="2">
    <source>
        <dbReference type="ARBA" id="ARBA00023002"/>
    </source>
</evidence>